<protein>
    <submittedName>
        <fullName evidence="1">Uncharacterized protein</fullName>
    </submittedName>
</protein>
<dbReference type="AlphaFoldDB" id="A0A239DVJ1"/>
<dbReference type="OrthoDB" id="3568381at2"/>
<proteinExistence type="predicted"/>
<evidence type="ECO:0000313" key="2">
    <source>
        <dbReference type="Proteomes" id="UP000198327"/>
    </source>
</evidence>
<evidence type="ECO:0000313" key="1">
    <source>
        <dbReference type="EMBL" id="SNS35772.1"/>
    </source>
</evidence>
<dbReference type="RefSeq" id="WP_089243128.1">
    <property type="nucleotide sequence ID" value="NZ_FZOW01000002.1"/>
</dbReference>
<organism evidence="1 2">
    <name type="scientific">Rhodococcoides kyotonense</name>
    <dbReference type="NCBI Taxonomy" id="398843"/>
    <lineage>
        <taxon>Bacteria</taxon>
        <taxon>Bacillati</taxon>
        <taxon>Actinomycetota</taxon>
        <taxon>Actinomycetes</taxon>
        <taxon>Mycobacteriales</taxon>
        <taxon>Nocardiaceae</taxon>
        <taxon>Rhodococcoides</taxon>
    </lineage>
</organism>
<gene>
    <name evidence="1" type="ORF">SAMN05421642_10234</name>
</gene>
<reference evidence="2" key="1">
    <citation type="submission" date="2017-06" db="EMBL/GenBank/DDBJ databases">
        <authorList>
            <person name="Varghese N."/>
            <person name="Submissions S."/>
        </authorList>
    </citation>
    <scope>NUCLEOTIDE SEQUENCE [LARGE SCALE GENOMIC DNA]</scope>
    <source>
        <strain evidence="2">JCM 23211</strain>
    </source>
</reference>
<accession>A0A239DVJ1</accession>
<keyword evidence="2" id="KW-1185">Reference proteome</keyword>
<dbReference type="Proteomes" id="UP000198327">
    <property type="component" value="Unassembled WGS sequence"/>
</dbReference>
<name>A0A239DVJ1_9NOCA</name>
<dbReference type="EMBL" id="FZOW01000002">
    <property type="protein sequence ID" value="SNS35772.1"/>
    <property type="molecule type" value="Genomic_DNA"/>
</dbReference>
<sequence>MSDSYLLTLHSLTLKQLSDVDGLVAIFGLDPDDVKNALETAVTEKAVMAARDKYMITPTGRAALDDAYPAWFAHERDSAEIHSAMDSFESGVNKQVLSLTTAWQTVEIAGERQQNDHSDTDYDAKIIDKLGAVLDRTAAVLAPLTAAQPSVDRFLSRIADALTRAEDGELDYVSSVRIDSFHTVWFQMHEHILRITGRERDE</sequence>